<comment type="caution">
    <text evidence="1">The sequence shown here is derived from an EMBL/GenBank/DDBJ whole genome shotgun (WGS) entry which is preliminary data.</text>
</comment>
<evidence type="ECO:0000313" key="2">
    <source>
        <dbReference type="Proteomes" id="UP000823749"/>
    </source>
</evidence>
<dbReference type="AlphaFoldDB" id="A0AAV6HVK1"/>
<organism evidence="1 2">
    <name type="scientific">Rhododendron griersonianum</name>
    <dbReference type="NCBI Taxonomy" id="479676"/>
    <lineage>
        <taxon>Eukaryota</taxon>
        <taxon>Viridiplantae</taxon>
        <taxon>Streptophyta</taxon>
        <taxon>Embryophyta</taxon>
        <taxon>Tracheophyta</taxon>
        <taxon>Spermatophyta</taxon>
        <taxon>Magnoliopsida</taxon>
        <taxon>eudicotyledons</taxon>
        <taxon>Gunneridae</taxon>
        <taxon>Pentapetalae</taxon>
        <taxon>asterids</taxon>
        <taxon>Ericales</taxon>
        <taxon>Ericaceae</taxon>
        <taxon>Ericoideae</taxon>
        <taxon>Rhodoreae</taxon>
        <taxon>Rhododendron</taxon>
    </lineage>
</organism>
<sequence length="124" mass="14215">MIRYNQSPGRITERSVSISYPYHGSQWDVAIPYANISIGGVNKAEESQLKTIVAGYYTFRISDGLCGCKCVRGNAKLQKKTRKEENKDLKKWDCTVADDESHTLFTAPSWWIINYDPMHPLWLL</sequence>
<keyword evidence="2" id="KW-1185">Reference proteome</keyword>
<dbReference type="Proteomes" id="UP000823749">
    <property type="component" value="Chromosome 13"/>
</dbReference>
<evidence type="ECO:0000313" key="1">
    <source>
        <dbReference type="EMBL" id="KAG5516661.1"/>
    </source>
</evidence>
<name>A0AAV6HVK1_9ERIC</name>
<accession>A0AAV6HVK1</accession>
<dbReference type="EMBL" id="JACTNZ010000013">
    <property type="protein sequence ID" value="KAG5516661.1"/>
    <property type="molecule type" value="Genomic_DNA"/>
</dbReference>
<reference evidence="1 2" key="1">
    <citation type="submission" date="2020-08" db="EMBL/GenBank/DDBJ databases">
        <title>Plant Genome Project.</title>
        <authorList>
            <person name="Zhang R.-G."/>
        </authorList>
    </citation>
    <scope>NUCLEOTIDE SEQUENCE [LARGE SCALE GENOMIC DNA]</scope>
    <source>
        <strain evidence="1">WSP0</strain>
        <tissue evidence="1">Leaf</tissue>
    </source>
</reference>
<proteinExistence type="predicted"/>
<gene>
    <name evidence="1" type="ORF">RHGRI_037410</name>
</gene>
<protein>
    <submittedName>
        <fullName evidence="1">Uncharacterized protein</fullName>
    </submittedName>
</protein>